<dbReference type="InterPro" id="IPR036388">
    <property type="entry name" value="WH-like_DNA-bd_sf"/>
</dbReference>
<evidence type="ECO:0000259" key="5">
    <source>
        <dbReference type="PROSITE" id="PS51078"/>
    </source>
</evidence>
<dbReference type="PANTHER" id="PTHR30136">
    <property type="entry name" value="HELIX-TURN-HELIX TRANSCRIPTIONAL REGULATOR, ICLR FAMILY"/>
    <property type="match status" value="1"/>
</dbReference>
<evidence type="ECO:0000256" key="3">
    <source>
        <dbReference type="ARBA" id="ARBA00023163"/>
    </source>
</evidence>
<dbReference type="EMBL" id="LNQM01000004">
    <property type="protein sequence ID" value="KSU76115.1"/>
    <property type="molecule type" value="Genomic_DNA"/>
</dbReference>
<sequence length="271" mass="29481">MAVENMQGPAPLLVLAKISDILDSFSLARPELTLAQVRESTGLPTSTVQRLVGNLVAQGFLDRVDDKYRVGVKMSYWAAPASHGVELIEIIKPVLQELRDRLGETVCFFQTSMEYRVCVAMAETRHMLRRDMAVGRILPLHAGSAGRVLLAWDPEVADRVLSTRLDQLTESTITDTESLKAAIHQTRSDGYALTTGERESGASGLSAPVFNPQADLVGALTIMGPTLRMPLEVCEQWVEDLLEGAERITRMIGGRLPSTGALPAARKLSSA</sequence>
<dbReference type="PROSITE" id="PS51077">
    <property type="entry name" value="HTH_ICLR"/>
    <property type="match status" value="1"/>
</dbReference>
<dbReference type="Gene3D" id="1.10.10.10">
    <property type="entry name" value="Winged helix-like DNA-binding domain superfamily/Winged helix DNA-binding domain"/>
    <property type="match status" value="1"/>
</dbReference>
<dbReference type="GO" id="GO:0003700">
    <property type="term" value="F:DNA-binding transcription factor activity"/>
    <property type="evidence" value="ECO:0007669"/>
    <property type="project" value="TreeGrafter"/>
</dbReference>
<reference evidence="6 7" key="1">
    <citation type="journal article" date="2014" name="Arch. Microbiol.">
        <title>Arthrobacter enclensis sp. nov., isolated from sediment sample.</title>
        <authorList>
            <person name="Dastager S.G."/>
            <person name="Liu Q."/>
            <person name="Tang S.K."/>
            <person name="Krishnamurthi S."/>
            <person name="Lee J.C."/>
            <person name="Li W.J."/>
        </authorList>
    </citation>
    <scope>NUCLEOTIDE SEQUENCE [LARGE SCALE GENOMIC DNA]</scope>
    <source>
        <strain evidence="6 7">NIO-1008</strain>
    </source>
</reference>
<keyword evidence="1" id="KW-0805">Transcription regulation</keyword>
<feature type="domain" description="HTH iclR-type" evidence="4">
    <location>
        <begin position="12"/>
        <end position="72"/>
    </location>
</feature>
<dbReference type="RefSeq" id="WP_058268407.1">
    <property type="nucleotide sequence ID" value="NZ_FMAZ01000004.1"/>
</dbReference>
<gene>
    <name evidence="6" type="ORF">AS031_12190</name>
</gene>
<dbReference type="InterPro" id="IPR050707">
    <property type="entry name" value="HTH_MetabolicPath_Reg"/>
</dbReference>
<proteinExistence type="predicted"/>
<dbReference type="InterPro" id="IPR014757">
    <property type="entry name" value="Tscrpt_reg_IclR_C"/>
</dbReference>
<dbReference type="GO" id="GO:0045892">
    <property type="term" value="P:negative regulation of DNA-templated transcription"/>
    <property type="evidence" value="ECO:0007669"/>
    <property type="project" value="TreeGrafter"/>
</dbReference>
<dbReference type="SUPFAM" id="SSF55781">
    <property type="entry name" value="GAF domain-like"/>
    <property type="match status" value="1"/>
</dbReference>
<dbReference type="GO" id="GO:0003677">
    <property type="term" value="F:DNA binding"/>
    <property type="evidence" value="ECO:0007669"/>
    <property type="project" value="UniProtKB-KW"/>
</dbReference>
<name>A0A0V8IMZ0_9MICC</name>
<keyword evidence="7" id="KW-1185">Reference proteome</keyword>
<dbReference type="Gene3D" id="3.30.450.40">
    <property type="match status" value="1"/>
</dbReference>
<dbReference type="SUPFAM" id="SSF46785">
    <property type="entry name" value="Winged helix' DNA-binding domain"/>
    <property type="match status" value="1"/>
</dbReference>
<dbReference type="Pfam" id="PF01614">
    <property type="entry name" value="IclR_C"/>
    <property type="match status" value="1"/>
</dbReference>
<dbReference type="AlphaFoldDB" id="A0A0V8IMZ0"/>
<dbReference type="PROSITE" id="PS51078">
    <property type="entry name" value="ICLR_ED"/>
    <property type="match status" value="1"/>
</dbReference>
<accession>A0A0V8IMZ0</accession>
<dbReference type="OrthoDB" id="4068713at2"/>
<feature type="domain" description="IclR-ED" evidence="5">
    <location>
        <begin position="73"/>
        <end position="254"/>
    </location>
</feature>
<dbReference type="STRING" id="993070.AS031_12190"/>
<evidence type="ECO:0000313" key="7">
    <source>
        <dbReference type="Proteomes" id="UP000053199"/>
    </source>
</evidence>
<keyword evidence="2" id="KW-0238">DNA-binding</keyword>
<dbReference type="InterPro" id="IPR029016">
    <property type="entry name" value="GAF-like_dom_sf"/>
</dbReference>
<protein>
    <submittedName>
        <fullName evidence="6">IclR family transcriptional regulator</fullName>
    </submittedName>
</protein>
<evidence type="ECO:0000256" key="2">
    <source>
        <dbReference type="ARBA" id="ARBA00023125"/>
    </source>
</evidence>
<evidence type="ECO:0000313" key="6">
    <source>
        <dbReference type="EMBL" id="KSU76115.1"/>
    </source>
</evidence>
<keyword evidence="3" id="KW-0804">Transcription</keyword>
<organism evidence="6 7">
    <name type="scientific">Pseudarthrobacter enclensis</name>
    <dbReference type="NCBI Taxonomy" id="993070"/>
    <lineage>
        <taxon>Bacteria</taxon>
        <taxon>Bacillati</taxon>
        <taxon>Actinomycetota</taxon>
        <taxon>Actinomycetes</taxon>
        <taxon>Micrococcales</taxon>
        <taxon>Micrococcaceae</taxon>
        <taxon>Pseudarthrobacter</taxon>
    </lineage>
</organism>
<evidence type="ECO:0000259" key="4">
    <source>
        <dbReference type="PROSITE" id="PS51077"/>
    </source>
</evidence>
<dbReference type="Proteomes" id="UP000053199">
    <property type="component" value="Unassembled WGS sequence"/>
</dbReference>
<dbReference type="InterPro" id="IPR005471">
    <property type="entry name" value="Tscrpt_reg_IclR_N"/>
</dbReference>
<dbReference type="PANTHER" id="PTHR30136:SF39">
    <property type="entry name" value="TRANSCRIPTIONAL REGULATORY PROTEIN"/>
    <property type="match status" value="1"/>
</dbReference>
<comment type="caution">
    <text evidence="6">The sequence shown here is derived from an EMBL/GenBank/DDBJ whole genome shotgun (WGS) entry which is preliminary data.</text>
</comment>
<dbReference type="InterPro" id="IPR036390">
    <property type="entry name" value="WH_DNA-bd_sf"/>
</dbReference>
<dbReference type="Pfam" id="PF09339">
    <property type="entry name" value="HTH_IclR"/>
    <property type="match status" value="1"/>
</dbReference>
<evidence type="ECO:0000256" key="1">
    <source>
        <dbReference type="ARBA" id="ARBA00023015"/>
    </source>
</evidence>
<dbReference type="SMART" id="SM00346">
    <property type="entry name" value="HTH_ICLR"/>
    <property type="match status" value="1"/>
</dbReference>